<dbReference type="SFLD" id="SFLDG01067">
    <property type="entry name" value="SPASM/twitch_domain_containing"/>
    <property type="match status" value="1"/>
</dbReference>
<feature type="domain" description="4Fe4S-binding SPASM" evidence="6">
    <location>
        <begin position="276"/>
        <end position="342"/>
    </location>
</feature>
<dbReference type="InterPro" id="IPR058240">
    <property type="entry name" value="rSAM_sf"/>
</dbReference>
<dbReference type="InterPro" id="IPR007197">
    <property type="entry name" value="rSAM"/>
</dbReference>
<dbReference type="InterPro" id="IPR013785">
    <property type="entry name" value="Aldolase_TIM"/>
</dbReference>
<dbReference type="GO" id="GO:0051536">
    <property type="term" value="F:iron-sulfur cluster binding"/>
    <property type="evidence" value="ECO:0007669"/>
    <property type="project" value="UniProtKB-KW"/>
</dbReference>
<dbReference type="CDD" id="cd01335">
    <property type="entry name" value="Radical_SAM"/>
    <property type="match status" value="1"/>
</dbReference>
<dbReference type="PANTHER" id="PTHR43524">
    <property type="entry name" value="RADICAL SAM SUPERFAMILY PROTEIN"/>
    <property type="match status" value="1"/>
</dbReference>
<sequence length="432" mass="49937">MKKKVLSPPWFFVISPLKYCDLSCPGCYANADRGQVYLDYRLLNRIVSDAKKLGISFITISGGEPFIYHDKKEGKNIIDFFRANSDMYFQVYTNGTSLIDRELADRELAERVKKGDKKAKAALERIRKAAKRNRSLYGRENIVPLLAKLGNVAPAISQEGFEKETDRRRGEGMYVLISNARKNLTSHGVLHGFSITHTRENADIVTQKRLVDELINQDVSFGWFFIYIPKGRDPDVNLMPTPEQRVRLRDFVWGMRNKEPIFIGDFWNDGPWVGGCIAGARKYFHIRADGKVTPCVFADFSIGHIEEDFYKKGKTLKDVIQHPAFRFIREKQLEIENKCTPCCIIDNPYILREAVGKFGLEPALPGEEEIVKGNRAKFLDRYSEEMRAITQKYREELKNGKLDTENVKLSEVIRNYEKRNKDRVYFEKKVYS</sequence>
<evidence type="ECO:0000259" key="5">
    <source>
        <dbReference type="Pfam" id="PF04055"/>
    </source>
</evidence>
<evidence type="ECO:0000313" key="8">
    <source>
        <dbReference type="Proteomes" id="UP000280417"/>
    </source>
</evidence>
<protein>
    <submittedName>
        <fullName evidence="7">Radical SAM protein</fullName>
    </submittedName>
</protein>
<evidence type="ECO:0000256" key="3">
    <source>
        <dbReference type="ARBA" id="ARBA00023004"/>
    </source>
</evidence>
<keyword evidence="1" id="KW-0949">S-adenosyl-L-methionine</keyword>
<dbReference type="GO" id="GO:0003824">
    <property type="term" value="F:catalytic activity"/>
    <property type="evidence" value="ECO:0007669"/>
    <property type="project" value="InterPro"/>
</dbReference>
<keyword evidence="2" id="KW-0479">Metal-binding</keyword>
<dbReference type="SFLD" id="SFLDS00029">
    <property type="entry name" value="Radical_SAM"/>
    <property type="match status" value="1"/>
</dbReference>
<dbReference type="InterPro" id="IPR023885">
    <property type="entry name" value="4Fe4S-binding_SPASM_dom"/>
</dbReference>
<organism evidence="7 8">
    <name type="scientific">Aerophobetes bacterium</name>
    <dbReference type="NCBI Taxonomy" id="2030807"/>
    <lineage>
        <taxon>Bacteria</taxon>
        <taxon>Candidatus Aerophobota</taxon>
    </lineage>
</organism>
<gene>
    <name evidence="7" type="ORF">DRJ04_04240</name>
</gene>
<evidence type="ECO:0000256" key="2">
    <source>
        <dbReference type="ARBA" id="ARBA00022723"/>
    </source>
</evidence>
<dbReference type="Proteomes" id="UP000280417">
    <property type="component" value="Unassembled WGS sequence"/>
</dbReference>
<reference evidence="7 8" key="1">
    <citation type="submission" date="2018-06" db="EMBL/GenBank/DDBJ databases">
        <title>Extensive metabolic versatility and redundancy in microbially diverse, dynamic hydrothermal sediments.</title>
        <authorList>
            <person name="Dombrowski N."/>
            <person name="Teske A."/>
            <person name="Baker B.J."/>
        </authorList>
    </citation>
    <scope>NUCLEOTIDE SEQUENCE [LARGE SCALE GENOMIC DNA]</scope>
    <source>
        <strain evidence="7">B3_G15</strain>
    </source>
</reference>
<feature type="domain" description="Radical SAM core" evidence="5">
    <location>
        <begin position="15"/>
        <end position="110"/>
    </location>
</feature>
<accession>A0A662DDF4</accession>
<dbReference type="PANTHER" id="PTHR43524:SF1">
    <property type="entry name" value="RADICAL SAM SUPERFAMILY PROTEIN"/>
    <property type="match status" value="1"/>
</dbReference>
<dbReference type="Pfam" id="PF04055">
    <property type="entry name" value="Radical_SAM"/>
    <property type="match status" value="1"/>
</dbReference>
<evidence type="ECO:0000259" key="6">
    <source>
        <dbReference type="Pfam" id="PF13186"/>
    </source>
</evidence>
<keyword evidence="4" id="KW-0411">Iron-sulfur</keyword>
<proteinExistence type="predicted"/>
<dbReference type="GO" id="GO:0046872">
    <property type="term" value="F:metal ion binding"/>
    <property type="evidence" value="ECO:0007669"/>
    <property type="project" value="UniProtKB-KW"/>
</dbReference>
<comment type="caution">
    <text evidence="7">The sequence shown here is derived from an EMBL/GenBank/DDBJ whole genome shotgun (WGS) entry which is preliminary data.</text>
</comment>
<dbReference type="EMBL" id="QMQA01000093">
    <property type="protein sequence ID" value="RLE13485.1"/>
    <property type="molecule type" value="Genomic_DNA"/>
</dbReference>
<dbReference type="Gene3D" id="3.20.20.70">
    <property type="entry name" value="Aldolase class I"/>
    <property type="match status" value="1"/>
</dbReference>
<evidence type="ECO:0000256" key="1">
    <source>
        <dbReference type="ARBA" id="ARBA00022691"/>
    </source>
</evidence>
<keyword evidence="3" id="KW-0408">Iron</keyword>
<dbReference type="AlphaFoldDB" id="A0A662DDF4"/>
<dbReference type="Pfam" id="PF13186">
    <property type="entry name" value="SPASM"/>
    <property type="match status" value="1"/>
</dbReference>
<evidence type="ECO:0000256" key="4">
    <source>
        <dbReference type="ARBA" id="ARBA00023014"/>
    </source>
</evidence>
<name>A0A662DDF4_UNCAE</name>
<dbReference type="SUPFAM" id="SSF102114">
    <property type="entry name" value="Radical SAM enzymes"/>
    <property type="match status" value="1"/>
</dbReference>
<evidence type="ECO:0000313" key="7">
    <source>
        <dbReference type="EMBL" id="RLE13485.1"/>
    </source>
</evidence>